<dbReference type="OrthoDB" id="5343688at2759"/>
<name>A0A8K0T7S8_9PEZI</name>
<feature type="transmembrane region" description="Helical" evidence="2">
    <location>
        <begin position="120"/>
        <end position="140"/>
    </location>
</feature>
<dbReference type="EMBL" id="JAGPXD010000005">
    <property type="protein sequence ID" value="KAH7353636.1"/>
    <property type="molecule type" value="Genomic_DNA"/>
</dbReference>
<protein>
    <submittedName>
        <fullName evidence="3">Acetyltransferase</fullName>
    </submittedName>
</protein>
<gene>
    <name evidence="3" type="ORF">B0T11DRAFT_119449</name>
</gene>
<dbReference type="Proteomes" id="UP000813385">
    <property type="component" value="Unassembled WGS sequence"/>
</dbReference>
<evidence type="ECO:0000313" key="4">
    <source>
        <dbReference type="Proteomes" id="UP000813385"/>
    </source>
</evidence>
<reference evidence="3" key="1">
    <citation type="journal article" date="2021" name="Nat. Commun.">
        <title>Genetic determinants of endophytism in the Arabidopsis root mycobiome.</title>
        <authorList>
            <person name="Mesny F."/>
            <person name="Miyauchi S."/>
            <person name="Thiergart T."/>
            <person name="Pickel B."/>
            <person name="Atanasova L."/>
            <person name="Karlsson M."/>
            <person name="Huettel B."/>
            <person name="Barry K.W."/>
            <person name="Haridas S."/>
            <person name="Chen C."/>
            <person name="Bauer D."/>
            <person name="Andreopoulos W."/>
            <person name="Pangilinan J."/>
            <person name="LaButti K."/>
            <person name="Riley R."/>
            <person name="Lipzen A."/>
            <person name="Clum A."/>
            <person name="Drula E."/>
            <person name="Henrissat B."/>
            <person name="Kohler A."/>
            <person name="Grigoriev I.V."/>
            <person name="Martin F.M."/>
            <person name="Hacquard S."/>
        </authorList>
    </citation>
    <scope>NUCLEOTIDE SEQUENCE</scope>
    <source>
        <strain evidence="3">MPI-CAGE-AT-0016</strain>
    </source>
</reference>
<proteinExistence type="predicted"/>
<dbReference type="AlphaFoldDB" id="A0A8K0T7S8"/>
<evidence type="ECO:0000256" key="2">
    <source>
        <dbReference type="SAM" id="Phobius"/>
    </source>
</evidence>
<keyword evidence="2" id="KW-0812">Transmembrane</keyword>
<organism evidence="3 4">
    <name type="scientific">Plectosphaerella cucumerina</name>
    <dbReference type="NCBI Taxonomy" id="40658"/>
    <lineage>
        <taxon>Eukaryota</taxon>
        <taxon>Fungi</taxon>
        <taxon>Dikarya</taxon>
        <taxon>Ascomycota</taxon>
        <taxon>Pezizomycotina</taxon>
        <taxon>Sordariomycetes</taxon>
        <taxon>Hypocreomycetidae</taxon>
        <taxon>Glomerellales</taxon>
        <taxon>Plectosphaerellaceae</taxon>
        <taxon>Plectosphaerella</taxon>
    </lineage>
</organism>
<keyword evidence="2" id="KW-0472">Membrane</keyword>
<feature type="region of interest" description="Disordered" evidence="1">
    <location>
        <begin position="243"/>
        <end position="275"/>
    </location>
</feature>
<evidence type="ECO:0000256" key="1">
    <source>
        <dbReference type="SAM" id="MobiDB-lite"/>
    </source>
</evidence>
<accession>A0A8K0T7S8</accession>
<evidence type="ECO:0000313" key="3">
    <source>
        <dbReference type="EMBL" id="KAH7353636.1"/>
    </source>
</evidence>
<keyword evidence="2" id="KW-1133">Transmembrane helix</keyword>
<keyword evidence="4" id="KW-1185">Reference proteome</keyword>
<comment type="caution">
    <text evidence="3">The sequence shown here is derived from an EMBL/GenBank/DDBJ whole genome shotgun (WGS) entry which is preliminary data.</text>
</comment>
<feature type="transmembrane region" description="Helical" evidence="2">
    <location>
        <begin position="152"/>
        <end position="171"/>
    </location>
</feature>
<sequence length="360" mass="39178">MDGPHHSGIRELDLSNWHANAVADKLNHAVPAIRSSAAFLSFLRANLVLDSTAVSHANTPLLQPTFHRTQPAQPALSDTESLPDFDDIPDLSLEILAAPEEKKQALDLVADSIAEQRQDVAWSLVFHPVSIVGLVASLAVVQHQTRPLREVLGMALPILIVATFLATYLVIVRHLTAPYTRLAASMSFAFLSPDTDPIRPGSRSTSASMIPDHRSDLVLAARSDVGEIVSVVVLRLEPKQPYTGIAGLSPGGPPAGPKKRSKGSSGNAGPLRGGKGVIRAWTTTRAWRQRSAGTDLLREAVRVTRERCGKDAEVGFAREHANSHMMLPEMFNSAFRRRERCAALTLDRVVGEYEVARKRR</sequence>